<dbReference type="EMBL" id="JAYFUH010000196">
    <property type="protein sequence ID" value="MEA5668134.1"/>
    <property type="molecule type" value="Genomic_DNA"/>
</dbReference>
<dbReference type="InterPro" id="IPR014910">
    <property type="entry name" value="YdhR"/>
</dbReference>
<gene>
    <name evidence="1" type="ORF">VA603_11365</name>
</gene>
<evidence type="ECO:0000313" key="2">
    <source>
        <dbReference type="Proteomes" id="UP001301653"/>
    </source>
</evidence>
<dbReference type="NCBIfam" id="NF008333">
    <property type="entry name" value="PRK11118.1"/>
    <property type="match status" value="1"/>
</dbReference>
<evidence type="ECO:0000313" key="1">
    <source>
        <dbReference type="EMBL" id="MEA5668134.1"/>
    </source>
</evidence>
<dbReference type="SUPFAM" id="SSF54909">
    <property type="entry name" value="Dimeric alpha+beta barrel"/>
    <property type="match status" value="1"/>
</dbReference>
<keyword evidence="1" id="KW-0503">Monooxygenase</keyword>
<organism evidence="1 2">
    <name type="scientific">Stenotrophomonas capsici</name>
    <dbReference type="NCBI Taxonomy" id="3110230"/>
    <lineage>
        <taxon>Bacteria</taxon>
        <taxon>Pseudomonadati</taxon>
        <taxon>Pseudomonadota</taxon>
        <taxon>Gammaproteobacteria</taxon>
        <taxon>Lysobacterales</taxon>
        <taxon>Lysobacteraceae</taxon>
        <taxon>Stenotrophomonas</taxon>
    </lineage>
</organism>
<reference evidence="1 2" key="1">
    <citation type="submission" date="2023-12" db="EMBL/GenBank/DDBJ databases">
        <title>Stenotrophomonas guangdongensis sp. nov., isolated from wilted pepper plants (Capsicum annuum).</title>
        <authorList>
            <person name="Qiu M."/>
            <person name="Li Y."/>
            <person name="Liu Q."/>
            <person name="Zhang X."/>
            <person name="Huang Y."/>
            <person name="Guo R."/>
            <person name="Hu M."/>
            <person name="Zhou J."/>
            <person name="Zhou X."/>
        </authorList>
    </citation>
    <scope>NUCLEOTIDE SEQUENCE [LARGE SCALE GENOMIC DNA]</scope>
    <source>
        <strain evidence="1 2">MH1</strain>
    </source>
</reference>
<protein>
    <submittedName>
        <fullName evidence="1">Monooxygenase</fullName>
    </submittedName>
</protein>
<comment type="caution">
    <text evidence="1">The sequence shown here is derived from an EMBL/GenBank/DDBJ whole genome shotgun (WGS) entry which is preliminary data.</text>
</comment>
<dbReference type="PANTHER" id="PTHR39169:SF1">
    <property type="entry name" value="MONOOXYGENASE YDHR-RELATED"/>
    <property type="match status" value="1"/>
</dbReference>
<feature type="non-terminal residue" evidence="1">
    <location>
        <position position="1"/>
    </location>
</feature>
<dbReference type="Gene3D" id="3.30.70.100">
    <property type="match status" value="1"/>
</dbReference>
<keyword evidence="2" id="KW-1185">Reference proteome</keyword>
<accession>A0ABU5V448</accession>
<dbReference type="Pfam" id="PF08803">
    <property type="entry name" value="ydhR"/>
    <property type="match status" value="1"/>
</dbReference>
<dbReference type="InterPro" id="IPR011008">
    <property type="entry name" value="Dimeric_a/b-barrel"/>
</dbReference>
<dbReference type="PANTHER" id="PTHR39169">
    <property type="match status" value="1"/>
</dbReference>
<dbReference type="RefSeq" id="WP_323438904.1">
    <property type="nucleotide sequence ID" value="NZ_JAYFUH010000196.1"/>
</dbReference>
<proteinExistence type="predicted"/>
<dbReference type="GO" id="GO:0004497">
    <property type="term" value="F:monooxygenase activity"/>
    <property type="evidence" value="ECO:0007669"/>
    <property type="project" value="UniProtKB-KW"/>
</dbReference>
<sequence length="93" mass="10215">RLCRPLGRGVEMTHAMQDLAASIATEKGLIWKIWTEDEASGRAGGVYLFQGREEAQAYLDMHAARLATFGISEVRGLIFVVNEPLSAIDRAPL</sequence>
<name>A0ABU5V448_9GAMM</name>
<dbReference type="Proteomes" id="UP001301653">
    <property type="component" value="Unassembled WGS sequence"/>
</dbReference>
<keyword evidence="1" id="KW-0560">Oxidoreductase</keyword>